<evidence type="ECO:0000256" key="1">
    <source>
        <dbReference type="ARBA" id="ARBA00023015"/>
    </source>
</evidence>
<dbReference type="InterPro" id="IPR014710">
    <property type="entry name" value="RmlC-like_jellyroll"/>
</dbReference>
<keyword evidence="6" id="KW-1185">Reference proteome</keyword>
<dbReference type="PANTHER" id="PTHR43280:SF32">
    <property type="entry name" value="TRANSCRIPTIONAL REGULATORY PROTEIN"/>
    <property type="match status" value="1"/>
</dbReference>
<keyword evidence="3" id="KW-0804">Transcription</keyword>
<dbReference type="CDD" id="cd06999">
    <property type="entry name" value="cupin_HpaA-like_N"/>
    <property type="match status" value="1"/>
</dbReference>
<keyword evidence="1" id="KW-0805">Transcription regulation</keyword>
<dbReference type="InterPro" id="IPR009057">
    <property type="entry name" value="Homeodomain-like_sf"/>
</dbReference>
<evidence type="ECO:0000259" key="4">
    <source>
        <dbReference type="PROSITE" id="PS01124"/>
    </source>
</evidence>
<dbReference type="PANTHER" id="PTHR43280">
    <property type="entry name" value="ARAC-FAMILY TRANSCRIPTIONAL REGULATOR"/>
    <property type="match status" value="1"/>
</dbReference>
<organism evidence="5 6">
    <name type="scientific">Parasediminibacterium paludis</name>
    <dbReference type="NCBI Taxonomy" id="908966"/>
    <lineage>
        <taxon>Bacteria</taxon>
        <taxon>Pseudomonadati</taxon>
        <taxon>Bacteroidota</taxon>
        <taxon>Chitinophagia</taxon>
        <taxon>Chitinophagales</taxon>
        <taxon>Chitinophagaceae</taxon>
        <taxon>Parasediminibacterium</taxon>
    </lineage>
</organism>
<dbReference type="InterPro" id="IPR047264">
    <property type="entry name" value="Cupin_HpaA-like_N"/>
</dbReference>
<dbReference type="InterPro" id="IPR003313">
    <property type="entry name" value="AraC-bd"/>
</dbReference>
<dbReference type="PROSITE" id="PS01124">
    <property type="entry name" value="HTH_ARAC_FAMILY_2"/>
    <property type="match status" value="1"/>
</dbReference>
<dbReference type="SUPFAM" id="SSF46689">
    <property type="entry name" value="Homeodomain-like"/>
    <property type="match status" value="1"/>
</dbReference>
<evidence type="ECO:0000313" key="6">
    <source>
        <dbReference type="Proteomes" id="UP001595906"/>
    </source>
</evidence>
<dbReference type="Pfam" id="PF02311">
    <property type="entry name" value="AraC_binding"/>
    <property type="match status" value="1"/>
</dbReference>
<dbReference type="RefSeq" id="WP_379012753.1">
    <property type="nucleotide sequence ID" value="NZ_JBHSDC010000003.1"/>
</dbReference>
<dbReference type="Pfam" id="PF12833">
    <property type="entry name" value="HTH_18"/>
    <property type="match status" value="1"/>
</dbReference>
<comment type="caution">
    <text evidence="5">The sequence shown here is derived from an EMBL/GenBank/DDBJ whole genome shotgun (WGS) entry which is preliminary data.</text>
</comment>
<gene>
    <name evidence="5" type="ORF">ACFOW1_05545</name>
</gene>
<dbReference type="InterPro" id="IPR037923">
    <property type="entry name" value="HTH-like"/>
</dbReference>
<dbReference type="Gene3D" id="1.10.10.60">
    <property type="entry name" value="Homeodomain-like"/>
    <property type="match status" value="1"/>
</dbReference>
<name>A0ABV8PTA1_9BACT</name>
<protein>
    <submittedName>
        <fullName evidence="5">Helix-turn-helix domain-containing protein</fullName>
    </submittedName>
</protein>
<evidence type="ECO:0000313" key="5">
    <source>
        <dbReference type="EMBL" id="MFC4231343.1"/>
    </source>
</evidence>
<reference evidence="6" key="1">
    <citation type="journal article" date="2019" name="Int. J. Syst. Evol. Microbiol.">
        <title>The Global Catalogue of Microorganisms (GCM) 10K type strain sequencing project: providing services to taxonomists for standard genome sequencing and annotation.</title>
        <authorList>
            <consortium name="The Broad Institute Genomics Platform"/>
            <consortium name="The Broad Institute Genome Sequencing Center for Infectious Disease"/>
            <person name="Wu L."/>
            <person name="Ma J."/>
        </authorList>
    </citation>
    <scope>NUCLEOTIDE SEQUENCE [LARGE SCALE GENOMIC DNA]</scope>
    <source>
        <strain evidence="6">CECT 8010</strain>
    </source>
</reference>
<evidence type="ECO:0000256" key="3">
    <source>
        <dbReference type="ARBA" id="ARBA00023163"/>
    </source>
</evidence>
<dbReference type="Gene3D" id="2.60.120.10">
    <property type="entry name" value="Jelly Rolls"/>
    <property type="match status" value="1"/>
</dbReference>
<accession>A0ABV8PTA1</accession>
<dbReference type="Proteomes" id="UP001595906">
    <property type="component" value="Unassembled WGS sequence"/>
</dbReference>
<evidence type="ECO:0000256" key="2">
    <source>
        <dbReference type="ARBA" id="ARBA00023125"/>
    </source>
</evidence>
<sequence length="292" mass="34044">MILKKGPILNYKGLYGDDEGNYSSEYIFLELIATRSQNFNWVIKPHIHTHLFQIFFICKGSVEFINNGLTPKIKAPCIFVIPPTLMHGFAYSKDIEGYILSISESVVNDIFKTSLLIDNFHQIYVVKKFYDNDSFEEILQYITKIERELLSNFFERMTMIKAILSSLFVTIFRLCDIETQKNVNANNYQYFKRFSQLIKHSNQKKTVSSCANELNISTVHLNRICKSAVGKPASEIIDEYIIIEAQKYLLHTTNSISEIAYKLHFEYANYFSRKFKKHTGITPEAYRKLDRS</sequence>
<dbReference type="EMBL" id="JBHSDC010000003">
    <property type="protein sequence ID" value="MFC4231343.1"/>
    <property type="molecule type" value="Genomic_DNA"/>
</dbReference>
<dbReference type="PRINTS" id="PR00032">
    <property type="entry name" value="HTHARAC"/>
</dbReference>
<dbReference type="InterPro" id="IPR020449">
    <property type="entry name" value="Tscrpt_reg_AraC-type_HTH"/>
</dbReference>
<dbReference type="SUPFAM" id="SSF51215">
    <property type="entry name" value="Regulatory protein AraC"/>
    <property type="match status" value="1"/>
</dbReference>
<dbReference type="InterPro" id="IPR018060">
    <property type="entry name" value="HTH_AraC"/>
</dbReference>
<keyword evidence="2" id="KW-0238">DNA-binding</keyword>
<proteinExistence type="predicted"/>
<dbReference type="SMART" id="SM00342">
    <property type="entry name" value="HTH_ARAC"/>
    <property type="match status" value="1"/>
</dbReference>
<feature type="domain" description="HTH araC/xylS-type" evidence="4">
    <location>
        <begin position="192"/>
        <end position="289"/>
    </location>
</feature>